<dbReference type="AlphaFoldDB" id="A0A9X2E5C5"/>
<evidence type="ECO:0000313" key="2">
    <source>
        <dbReference type="Proteomes" id="UP001139157"/>
    </source>
</evidence>
<reference evidence="1" key="1">
    <citation type="submission" date="2022-06" db="EMBL/GenBank/DDBJ databases">
        <title>Novel species in genus nocardia.</title>
        <authorList>
            <person name="Li F."/>
        </authorList>
    </citation>
    <scope>NUCLEOTIDE SEQUENCE</scope>
    <source>
        <strain evidence="1">CDC141</strain>
    </source>
</reference>
<organism evidence="1 2">
    <name type="scientific">Nocardia pulmonis</name>
    <dbReference type="NCBI Taxonomy" id="2951408"/>
    <lineage>
        <taxon>Bacteria</taxon>
        <taxon>Bacillati</taxon>
        <taxon>Actinomycetota</taxon>
        <taxon>Actinomycetes</taxon>
        <taxon>Mycobacteriales</taxon>
        <taxon>Nocardiaceae</taxon>
        <taxon>Nocardia</taxon>
    </lineage>
</organism>
<gene>
    <name evidence="1" type="ORF">NDR86_00270</name>
</gene>
<name>A0A9X2E5C5_9NOCA</name>
<comment type="caution">
    <text evidence="1">The sequence shown here is derived from an EMBL/GenBank/DDBJ whole genome shotgun (WGS) entry which is preliminary data.</text>
</comment>
<dbReference type="RefSeq" id="WP_251908784.1">
    <property type="nucleotide sequence ID" value="NZ_JAMRXG010000001.1"/>
</dbReference>
<dbReference type="InterPro" id="IPR015286">
    <property type="entry name" value="Porin_fam_mycobact-type"/>
</dbReference>
<proteinExistence type="predicted"/>
<sequence>MRRWAAIGLCACWAVGGGAPLPNTAGPAYAADASVTGAGVDLIASVDEIFWAPAGNRLPSGVPFAHGADVGGRYSVTVSGAPIQEGIVTAGFIVGCGVSASGGVSVGLSPNQSLTVAIAPAPGVSVGAGVSESLSITLTPGQVAPMALASAPMNSRSEFPYSVTVNHAALDVGQCMSPVSAVPFVSASVTTATGTVQTAAYGDQFTF</sequence>
<dbReference type="Pfam" id="PF09203">
    <property type="entry name" value="MspA"/>
    <property type="match status" value="1"/>
</dbReference>
<keyword evidence="2" id="KW-1185">Reference proteome</keyword>
<dbReference type="Proteomes" id="UP001139157">
    <property type="component" value="Unassembled WGS sequence"/>
</dbReference>
<accession>A0A9X2E5C5</accession>
<dbReference type="EMBL" id="JAMRXG010000001">
    <property type="protein sequence ID" value="MCM6771901.1"/>
    <property type="molecule type" value="Genomic_DNA"/>
</dbReference>
<protein>
    <submittedName>
        <fullName evidence="1">MspA family porin</fullName>
    </submittedName>
</protein>
<evidence type="ECO:0000313" key="1">
    <source>
        <dbReference type="EMBL" id="MCM6771901.1"/>
    </source>
</evidence>